<comment type="caution">
    <text evidence="1">The sequence shown here is derived from an EMBL/GenBank/DDBJ whole genome shotgun (WGS) entry which is preliminary data.</text>
</comment>
<reference evidence="1 2" key="1">
    <citation type="journal article" date="2015" name="Stand. Genomic Sci.">
        <title>High quality draft genome sequence of the moderately halophilic bacterium Pontibacillus yanchengensis Y32(T) and comparison among Pontibacillus genomes.</title>
        <authorList>
            <person name="Huang J."/>
            <person name="Qiao Z.X."/>
            <person name="Tang J.W."/>
            <person name="Wang G."/>
        </authorList>
    </citation>
    <scope>NUCLEOTIDE SEQUENCE [LARGE SCALE GENOMIC DNA]</scope>
    <source>
        <strain evidence="1 2">Y32</strain>
    </source>
</reference>
<dbReference type="EMBL" id="AVBF01000003">
    <property type="protein sequence ID" value="KGP74281.1"/>
    <property type="molecule type" value="Genomic_DNA"/>
</dbReference>
<dbReference type="RefSeq" id="WP_036815563.1">
    <property type="nucleotide sequence ID" value="NZ_AVBF01000003.1"/>
</dbReference>
<dbReference type="InterPro" id="IPR036638">
    <property type="entry name" value="HLH_DNA-bd_sf"/>
</dbReference>
<accession>A0A0A2TJM8</accession>
<dbReference type="Gene3D" id="4.10.280.10">
    <property type="entry name" value="Helix-loop-helix DNA-binding domain"/>
    <property type="match status" value="1"/>
</dbReference>
<name>A0A0A2TJM8_9BACI</name>
<dbReference type="SUPFAM" id="SSF140500">
    <property type="entry name" value="BAS1536-like"/>
    <property type="match status" value="1"/>
</dbReference>
<evidence type="ECO:0000313" key="2">
    <source>
        <dbReference type="Proteomes" id="UP000030147"/>
    </source>
</evidence>
<dbReference type="Pfam" id="PF09388">
    <property type="entry name" value="SpoOE-like"/>
    <property type="match status" value="1"/>
</dbReference>
<dbReference type="Proteomes" id="UP000030147">
    <property type="component" value="Unassembled WGS sequence"/>
</dbReference>
<dbReference type="AlphaFoldDB" id="A0A0A2TJM8"/>
<dbReference type="eggNOG" id="ENOG5030CEH">
    <property type="taxonomic scope" value="Bacteria"/>
</dbReference>
<evidence type="ECO:0000313" key="1">
    <source>
        <dbReference type="EMBL" id="KGP74281.1"/>
    </source>
</evidence>
<dbReference type="GO" id="GO:0046983">
    <property type="term" value="F:protein dimerization activity"/>
    <property type="evidence" value="ECO:0007669"/>
    <property type="project" value="InterPro"/>
</dbReference>
<organism evidence="1 2">
    <name type="scientific">Pontibacillus yanchengensis Y32</name>
    <dbReference type="NCBI Taxonomy" id="1385514"/>
    <lineage>
        <taxon>Bacteria</taxon>
        <taxon>Bacillati</taxon>
        <taxon>Bacillota</taxon>
        <taxon>Bacilli</taxon>
        <taxon>Bacillales</taxon>
        <taxon>Bacillaceae</taxon>
        <taxon>Pontibacillus</taxon>
    </lineage>
</organism>
<dbReference type="InterPro" id="IPR018540">
    <property type="entry name" value="Spo0E-like"/>
</dbReference>
<dbReference type="OrthoDB" id="2885456at2"/>
<dbReference type="InterPro" id="IPR037208">
    <property type="entry name" value="Spo0E-like_sf"/>
</dbReference>
<keyword evidence="2" id="KW-1185">Reference proteome</keyword>
<dbReference type="GO" id="GO:0043937">
    <property type="term" value="P:regulation of sporulation"/>
    <property type="evidence" value="ECO:0007669"/>
    <property type="project" value="InterPro"/>
</dbReference>
<sequence>MNMTIQMNEELSKEELDESISTLRSLMIEVGLTYGLNHKRTLEISQKLDVYIAETQKRSALDYPA</sequence>
<protein>
    <submittedName>
        <fullName evidence="1">Sporulation protein Spo0E</fullName>
    </submittedName>
</protein>
<proteinExistence type="predicted"/>
<gene>
    <name evidence="1" type="ORF">N782_15095</name>
</gene>